<dbReference type="PANTHER" id="PTHR47894:SF4">
    <property type="entry name" value="HTH-TYPE TRANSCRIPTIONAL REGULATOR GADX"/>
    <property type="match status" value="1"/>
</dbReference>
<dbReference type="SMART" id="SM00342">
    <property type="entry name" value="HTH_ARAC"/>
    <property type="match status" value="1"/>
</dbReference>
<dbReference type="GO" id="GO:0000976">
    <property type="term" value="F:transcription cis-regulatory region binding"/>
    <property type="evidence" value="ECO:0007669"/>
    <property type="project" value="TreeGrafter"/>
</dbReference>
<dbReference type="Proteomes" id="UP001208771">
    <property type="component" value="Unassembled WGS sequence"/>
</dbReference>
<gene>
    <name evidence="3" type="ORF">NOF55_15515</name>
</gene>
<dbReference type="PROSITE" id="PS01124">
    <property type="entry name" value="HTH_ARAC_FAMILY_2"/>
    <property type="match status" value="1"/>
</dbReference>
<dbReference type="Gene3D" id="1.10.10.60">
    <property type="entry name" value="Homeodomain-like"/>
    <property type="match status" value="1"/>
</dbReference>
<sequence>MAIAPHLTTKMPAIASIRASVLKPLVNYVERKTGKVDILLAEHGLLRSQMEDLYATVPMARYIAFFEAAAEVVRDPFLGARMGQAMTPGDLGPIGILYSLSPTLRTAFQRLSKYVNALQGGTASGLFEENGDVVWTYRLLDPALWPRRQDNEFSLAVACQIARACFGKGWRPLEVHFEHAAPRGAETLQRILRAPVLFGQSGNRLVIARDDADRPHRPEDRSLTAILERHVADLSPETDLSPSLTEKVMALIGIYLGHKPVTLAVVAAELKTSPRTLQRRLAEEGVSLRQLVQRHRRQMAELHLGHGASSRQFVAQSLGYADTTVLWRARRRWDRQDGRA</sequence>
<dbReference type="AlphaFoldDB" id="A0AAE3N031"/>
<proteinExistence type="predicted"/>
<reference evidence="3" key="1">
    <citation type="submission" date="2022-07" db="EMBL/GenBank/DDBJ databases">
        <title>Ectorhizobium quercum gen.nov., sp. nov.</title>
        <authorList>
            <person name="Ma T."/>
            <person name="Li Y."/>
        </authorList>
    </citation>
    <scope>NUCLEOTIDE SEQUENCE</scope>
    <source>
        <strain evidence="3">BDR2-2</strain>
    </source>
</reference>
<evidence type="ECO:0000313" key="4">
    <source>
        <dbReference type="Proteomes" id="UP001208771"/>
    </source>
</evidence>
<evidence type="ECO:0000259" key="2">
    <source>
        <dbReference type="PROSITE" id="PS01124"/>
    </source>
</evidence>
<dbReference type="EMBL" id="JANFPI010000005">
    <property type="protein sequence ID" value="MCX8998523.1"/>
    <property type="molecule type" value="Genomic_DNA"/>
</dbReference>
<dbReference type="GO" id="GO:0005829">
    <property type="term" value="C:cytosol"/>
    <property type="evidence" value="ECO:0007669"/>
    <property type="project" value="TreeGrafter"/>
</dbReference>
<organism evidence="3 4">
    <name type="scientific">Ectorhizobium quercum</name>
    <dbReference type="NCBI Taxonomy" id="2965071"/>
    <lineage>
        <taxon>Bacteria</taxon>
        <taxon>Pseudomonadati</taxon>
        <taxon>Pseudomonadota</taxon>
        <taxon>Alphaproteobacteria</taxon>
        <taxon>Hyphomicrobiales</taxon>
        <taxon>Rhizobiaceae</taxon>
        <taxon>Ectorhizobium</taxon>
    </lineage>
</organism>
<name>A0AAE3N031_9HYPH</name>
<evidence type="ECO:0000313" key="3">
    <source>
        <dbReference type="EMBL" id="MCX8998523.1"/>
    </source>
</evidence>
<dbReference type="Pfam" id="PF12625">
    <property type="entry name" value="Arabinose_bd"/>
    <property type="match status" value="1"/>
</dbReference>
<feature type="domain" description="HTH araC/xylS-type" evidence="2">
    <location>
        <begin position="246"/>
        <end position="332"/>
    </location>
</feature>
<dbReference type="InterPro" id="IPR018060">
    <property type="entry name" value="HTH_AraC"/>
</dbReference>
<evidence type="ECO:0000256" key="1">
    <source>
        <dbReference type="ARBA" id="ARBA00023125"/>
    </source>
</evidence>
<dbReference type="PANTHER" id="PTHR47894">
    <property type="entry name" value="HTH-TYPE TRANSCRIPTIONAL REGULATOR GADX"/>
    <property type="match status" value="1"/>
</dbReference>
<dbReference type="RefSeq" id="WP_306412309.1">
    <property type="nucleotide sequence ID" value="NZ_JANFPI010000005.1"/>
</dbReference>
<dbReference type="InterPro" id="IPR032687">
    <property type="entry name" value="AraC-type_N"/>
</dbReference>
<keyword evidence="1" id="KW-0238">DNA-binding</keyword>
<protein>
    <submittedName>
        <fullName evidence="3">AraC family transcriptional regulator ligand-binding domain-containing protein</fullName>
    </submittedName>
</protein>
<comment type="caution">
    <text evidence="3">The sequence shown here is derived from an EMBL/GenBank/DDBJ whole genome shotgun (WGS) entry which is preliminary data.</text>
</comment>
<accession>A0AAE3N031</accession>
<keyword evidence="4" id="KW-1185">Reference proteome</keyword>
<dbReference type="GO" id="GO:0003700">
    <property type="term" value="F:DNA-binding transcription factor activity"/>
    <property type="evidence" value="ECO:0007669"/>
    <property type="project" value="InterPro"/>
</dbReference>